<keyword evidence="4" id="KW-1003">Cell membrane</keyword>
<dbReference type="PANTHER" id="PTHR43297">
    <property type="entry name" value="OLIGOPEPTIDE TRANSPORT ATP-BINDING PROTEIN APPD"/>
    <property type="match status" value="1"/>
</dbReference>
<dbReference type="RefSeq" id="WP_193002098.1">
    <property type="nucleotide sequence ID" value="NZ_CP040449.1"/>
</dbReference>
<evidence type="ECO:0000256" key="6">
    <source>
        <dbReference type="ARBA" id="ARBA00022840"/>
    </source>
</evidence>
<evidence type="ECO:0000256" key="3">
    <source>
        <dbReference type="ARBA" id="ARBA00022448"/>
    </source>
</evidence>
<dbReference type="PANTHER" id="PTHR43297:SF11">
    <property type="entry name" value="ATPASE COMPONENT OF ABC-TYPE TRANSPORT SYSTEM"/>
    <property type="match status" value="1"/>
</dbReference>
<dbReference type="EMBL" id="CP040449">
    <property type="protein sequence ID" value="QFI55902.1"/>
    <property type="molecule type" value="Genomic_DNA"/>
</dbReference>
<feature type="domain" description="ABC transporter" evidence="8">
    <location>
        <begin position="2"/>
        <end position="246"/>
    </location>
</feature>
<keyword evidence="7" id="KW-0472">Membrane</keyword>
<dbReference type="GO" id="GO:0005524">
    <property type="term" value="F:ATP binding"/>
    <property type="evidence" value="ECO:0007669"/>
    <property type="project" value="UniProtKB-KW"/>
</dbReference>
<dbReference type="PROSITE" id="PS50893">
    <property type="entry name" value="ABC_TRANSPORTER_2"/>
    <property type="match status" value="1"/>
</dbReference>
<evidence type="ECO:0000256" key="5">
    <source>
        <dbReference type="ARBA" id="ARBA00022741"/>
    </source>
</evidence>
<keyword evidence="10" id="KW-1185">Reference proteome</keyword>
<comment type="subcellular location">
    <subcellularLocation>
        <location evidence="1">Cell inner membrane</location>
        <topology evidence="1">Peripheral membrane protein</topology>
    </subcellularLocation>
</comment>
<dbReference type="Proteomes" id="UP000594034">
    <property type="component" value="Chromosome"/>
</dbReference>
<protein>
    <submittedName>
        <fullName evidence="9">ATP-binding cassette domain-containing protein</fullName>
    </submittedName>
</protein>
<dbReference type="InterPro" id="IPR027417">
    <property type="entry name" value="P-loop_NTPase"/>
</dbReference>
<reference evidence="9 10" key="1">
    <citation type="submission" date="2019-05" db="EMBL/GenBank/DDBJ databases">
        <title>OXA-830, a novel chromosomally encoded expanded-spectrum class D beta-lactamase in Aeromonas simiae.</title>
        <authorList>
            <person name="Zhou W."/>
            <person name="Chen Q."/>
        </authorList>
    </citation>
    <scope>NUCLEOTIDE SEQUENCE [LARGE SCALE GENOMIC DNA]</scope>
    <source>
        <strain evidence="9 10">A6</strain>
    </source>
</reference>
<comment type="similarity">
    <text evidence="2">Belongs to the ABC transporter superfamily.</text>
</comment>
<accession>A0A5J6WY08</accession>
<dbReference type="SMART" id="SM00382">
    <property type="entry name" value="AAA"/>
    <property type="match status" value="1"/>
</dbReference>
<dbReference type="Gene3D" id="3.40.50.300">
    <property type="entry name" value="P-loop containing nucleotide triphosphate hydrolases"/>
    <property type="match status" value="1"/>
</dbReference>
<dbReference type="InterPro" id="IPR050388">
    <property type="entry name" value="ABC_Ni/Peptide_Import"/>
</dbReference>
<dbReference type="InterPro" id="IPR003439">
    <property type="entry name" value="ABC_transporter-like_ATP-bd"/>
</dbReference>
<gene>
    <name evidence="9" type="ORF">FE240_15140</name>
</gene>
<evidence type="ECO:0000313" key="9">
    <source>
        <dbReference type="EMBL" id="QFI55902.1"/>
    </source>
</evidence>
<evidence type="ECO:0000259" key="8">
    <source>
        <dbReference type="PROSITE" id="PS50893"/>
    </source>
</evidence>
<evidence type="ECO:0000256" key="2">
    <source>
        <dbReference type="ARBA" id="ARBA00005417"/>
    </source>
</evidence>
<evidence type="ECO:0000256" key="1">
    <source>
        <dbReference type="ARBA" id="ARBA00004417"/>
    </source>
</evidence>
<proteinExistence type="inferred from homology"/>
<dbReference type="GO" id="GO:0005886">
    <property type="term" value="C:plasma membrane"/>
    <property type="evidence" value="ECO:0007669"/>
    <property type="project" value="UniProtKB-SubCell"/>
</dbReference>
<dbReference type="KEGG" id="asim:FE240_15140"/>
<name>A0A5J6WY08_9GAMM</name>
<dbReference type="Pfam" id="PF00005">
    <property type="entry name" value="ABC_tran"/>
    <property type="match status" value="1"/>
</dbReference>
<organism evidence="9 10">
    <name type="scientific">Aeromonas simiae</name>
    <dbReference type="NCBI Taxonomy" id="218936"/>
    <lineage>
        <taxon>Bacteria</taxon>
        <taxon>Pseudomonadati</taxon>
        <taxon>Pseudomonadota</taxon>
        <taxon>Gammaproteobacteria</taxon>
        <taxon>Aeromonadales</taxon>
        <taxon>Aeromonadaceae</taxon>
        <taxon>Aeromonas</taxon>
    </lineage>
</organism>
<keyword evidence="3" id="KW-0813">Transport</keyword>
<keyword evidence="5" id="KW-0547">Nucleotide-binding</keyword>
<dbReference type="InterPro" id="IPR003593">
    <property type="entry name" value="AAA+_ATPase"/>
</dbReference>
<dbReference type="GO" id="GO:0016887">
    <property type="term" value="F:ATP hydrolysis activity"/>
    <property type="evidence" value="ECO:0007669"/>
    <property type="project" value="InterPro"/>
</dbReference>
<dbReference type="AlphaFoldDB" id="A0A5J6WY08"/>
<keyword evidence="6 9" id="KW-0067">ATP-binding</keyword>
<dbReference type="SUPFAM" id="SSF52540">
    <property type="entry name" value="P-loop containing nucleoside triphosphate hydrolases"/>
    <property type="match status" value="1"/>
</dbReference>
<evidence type="ECO:0000256" key="4">
    <source>
        <dbReference type="ARBA" id="ARBA00022475"/>
    </source>
</evidence>
<evidence type="ECO:0000256" key="7">
    <source>
        <dbReference type="ARBA" id="ARBA00023136"/>
    </source>
</evidence>
<evidence type="ECO:0000313" key="10">
    <source>
        <dbReference type="Proteomes" id="UP000594034"/>
    </source>
</evidence>
<sequence length="260" mass="28109">MLELERVSIAAAHYRWFGRRKWRPLLREVSLTVAPGEVVALVGGSGEGKSLLLLAALDLLPANLRLEGALRFAGAPLDRQRSRQLRGREIGYVPQGVGALNPLLRIEGQLTRGLRLGGWRGERAALEAQFARLALPAAALDLYPRQLSGGMAKRILACHAALSNARLILADEVTAWLDEAAASLLLAQLRGLAAQGCGVLWVTHDLALAARFADRVVALHQGRVSDTLAVEALRRGEGSAPLRAHWQALPEQRGWEALSC</sequence>